<dbReference type="InterPro" id="IPR005646">
    <property type="entry name" value="FapA"/>
</dbReference>
<reference evidence="1 2" key="1">
    <citation type="submission" date="2019-09" db="EMBL/GenBank/DDBJ databases">
        <title>In-depth cultivation of the pig gut microbiome towards novel bacterial diversity and tailored functional studies.</title>
        <authorList>
            <person name="Wylensek D."/>
            <person name="Hitch T.C.A."/>
            <person name="Clavel T."/>
        </authorList>
    </citation>
    <scope>NUCLEOTIDE SEQUENCE [LARGE SCALE GENOMIC DNA]</scope>
    <source>
        <strain evidence="1 2">PG-178-WT-4</strain>
    </source>
</reference>
<comment type="caution">
    <text evidence="1">The sequence shown here is derived from an EMBL/GenBank/DDBJ whole genome shotgun (WGS) entry which is preliminary data.</text>
</comment>
<dbReference type="AlphaFoldDB" id="A0A6L5XP62"/>
<dbReference type="PANTHER" id="PTHR38032:SF1">
    <property type="entry name" value="RNA-BINDING PROTEIN KHPB N-TERMINAL DOMAIN-CONTAINING PROTEIN"/>
    <property type="match status" value="1"/>
</dbReference>
<dbReference type="Proteomes" id="UP000477488">
    <property type="component" value="Unassembled WGS sequence"/>
</dbReference>
<sequence length="378" mass="42257">MQYYLRHYFDPDFDYLRPKPGGSADGKSDLYSLGYVQNVIAGQLLAEIIPLEKWETEPDPRFVLNKPELPAGANTRVDPAYPNYLLSDANGYVFYNEGKITVKRLLNVRQDVSFRTGNIFFVGNMAIHGSVRSGFSVQANNLRIMGMVEGGVARARRDLMVDGGARGGAGQHCLLDAGDKLLTPFLEKIEARARGNMVVDKYCLYSTVYAGANLVVRERLYGSTINAYGSVYVGKQLGNKAAVPTQIYLGYDPLSIRQLEKIDSLISNLSQTITHLKAVAGHLPPDASDASRKLARLVEQRERSMKRRTELWSRLYLDEKSMQNCRLMVPGKVFPGVEISVGRAFMLVERPYENVCFRLCYDDIVVEPLPPADKGKQK</sequence>
<keyword evidence="2" id="KW-1185">Reference proteome</keyword>
<evidence type="ECO:0000313" key="2">
    <source>
        <dbReference type="Proteomes" id="UP000477488"/>
    </source>
</evidence>
<dbReference type="Pfam" id="PF03961">
    <property type="entry name" value="FapA"/>
    <property type="match status" value="1"/>
</dbReference>
<name>A0A6L5XP62_9BACT</name>
<proteinExistence type="predicted"/>
<dbReference type="InterPro" id="IPR046865">
    <property type="entry name" value="FapA_b_solenoid"/>
</dbReference>
<protein>
    <submittedName>
        <fullName evidence="1">DUF342 domain-containing protein</fullName>
    </submittedName>
</protein>
<dbReference type="PANTHER" id="PTHR38032">
    <property type="entry name" value="POLYMERASE-RELATED"/>
    <property type="match status" value="1"/>
</dbReference>
<accession>A0A6L5XP62</accession>
<organism evidence="1 2">
    <name type="scientific">Desulfovibrio porci</name>
    <dbReference type="NCBI Taxonomy" id="2605782"/>
    <lineage>
        <taxon>Bacteria</taxon>
        <taxon>Pseudomonadati</taxon>
        <taxon>Thermodesulfobacteriota</taxon>
        <taxon>Desulfovibrionia</taxon>
        <taxon>Desulfovibrionales</taxon>
        <taxon>Desulfovibrionaceae</taxon>
        <taxon>Desulfovibrio</taxon>
    </lineage>
</organism>
<evidence type="ECO:0000313" key="1">
    <source>
        <dbReference type="EMBL" id="MSS29010.1"/>
    </source>
</evidence>
<dbReference type="EMBL" id="VUMH01000019">
    <property type="protein sequence ID" value="MSS29010.1"/>
    <property type="molecule type" value="Genomic_DNA"/>
</dbReference>
<gene>
    <name evidence="1" type="ORF">FYJ44_13460</name>
</gene>